<organism evidence="9 10">
    <name type="scientific">Shouchella xiaoxiensis</name>
    <dbReference type="NCBI Taxonomy" id="766895"/>
    <lineage>
        <taxon>Bacteria</taxon>
        <taxon>Bacillati</taxon>
        <taxon>Bacillota</taxon>
        <taxon>Bacilli</taxon>
        <taxon>Bacillales</taxon>
        <taxon>Bacillaceae</taxon>
        <taxon>Shouchella</taxon>
    </lineage>
</organism>
<dbReference type="EMBL" id="JAFBCV010000005">
    <property type="protein sequence ID" value="MBM7838851.1"/>
    <property type="molecule type" value="Genomic_DNA"/>
</dbReference>
<dbReference type="InterPro" id="IPR037294">
    <property type="entry name" value="ABC_BtuC-like"/>
</dbReference>
<gene>
    <name evidence="9" type="ORF">JOC54_002110</name>
</gene>
<feature type="transmembrane region" description="Helical" evidence="8">
    <location>
        <begin position="193"/>
        <end position="218"/>
    </location>
</feature>
<reference evidence="9" key="1">
    <citation type="submission" date="2021-01" db="EMBL/GenBank/DDBJ databases">
        <title>Genomic Encyclopedia of Type Strains, Phase IV (KMG-IV): sequencing the most valuable type-strain genomes for metagenomic binning, comparative biology and taxonomic classification.</title>
        <authorList>
            <person name="Goeker M."/>
        </authorList>
    </citation>
    <scope>NUCLEOTIDE SEQUENCE</scope>
    <source>
        <strain evidence="9">DSM 21943</strain>
    </source>
</reference>
<feature type="transmembrane region" description="Helical" evidence="8">
    <location>
        <begin position="152"/>
        <end position="173"/>
    </location>
</feature>
<keyword evidence="7 8" id="KW-0472">Membrane</keyword>
<keyword evidence="10" id="KW-1185">Reference proteome</keyword>
<feature type="transmembrane region" description="Helical" evidence="8">
    <location>
        <begin position="239"/>
        <end position="266"/>
    </location>
</feature>
<dbReference type="InterPro" id="IPR000522">
    <property type="entry name" value="ABC_transptr_permease_BtuC"/>
</dbReference>
<keyword evidence="6 8" id="KW-1133">Transmembrane helix</keyword>
<evidence type="ECO:0000256" key="7">
    <source>
        <dbReference type="ARBA" id="ARBA00023136"/>
    </source>
</evidence>
<protein>
    <submittedName>
        <fullName evidence="9">Iron complex transport system permease protein</fullName>
    </submittedName>
</protein>
<feature type="transmembrane region" description="Helical" evidence="8">
    <location>
        <begin position="20"/>
        <end position="39"/>
    </location>
</feature>
<evidence type="ECO:0000313" key="10">
    <source>
        <dbReference type="Proteomes" id="UP001179280"/>
    </source>
</evidence>
<keyword evidence="3" id="KW-0813">Transport</keyword>
<feature type="transmembrane region" description="Helical" evidence="8">
    <location>
        <begin position="307"/>
        <end position="327"/>
    </location>
</feature>
<sequence length="334" mass="35228">MKPLTIEQRSRRRKGLSFGLPLFLLMAIVSGLLFGAIVFSTSDVVSALQNREEAHSLILFNVRLPRILVAALAGACLAASGAILQGVMKNPLADPSIIGVTAGAGLAATIAMVVLPQFGYLTPAFAFAGAIVAAIVIYVLSWENGASPLKLILAGVAVNALFGALQSGLMILYSDRVQSLLPWLAGGFQGRGWYHFDFMLPYAIAGLLLTIFAIRPINLLLLGDDTAKLLGVSVERSRFLLLGLASLLAGAAVSVAGLLSFVGLVVPHMIRLYIGSDYRFLLPFSMIGGAALVVGADTVARAAFDPLEFPAGILLACLGAPFFLYLIRKKGMNL</sequence>
<comment type="subcellular location">
    <subcellularLocation>
        <location evidence="1">Cell membrane</location>
        <topology evidence="1">Multi-pass membrane protein</topology>
    </subcellularLocation>
</comment>
<dbReference type="Pfam" id="PF01032">
    <property type="entry name" value="FecCD"/>
    <property type="match status" value="1"/>
</dbReference>
<evidence type="ECO:0000256" key="3">
    <source>
        <dbReference type="ARBA" id="ARBA00022448"/>
    </source>
</evidence>
<feature type="transmembrane region" description="Helical" evidence="8">
    <location>
        <begin position="278"/>
        <end position="300"/>
    </location>
</feature>
<comment type="similarity">
    <text evidence="2">Belongs to the binding-protein-dependent transport system permease family. FecCD subfamily.</text>
</comment>
<feature type="transmembrane region" description="Helical" evidence="8">
    <location>
        <begin position="67"/>
        <end position="84"/>
    </location>
</feature>
<proteinExistence type="inferred from homology"/>
<comment type="caution">
    <text evidence="9">The sequence shown here is derived from an EMBL/GenBank/DDBJ whole genome shotgun (WGS) entry which is preliminary data.</text>
</comment>
<evidence type="ECO:0000256" key="4">
    <source>
        <dbReference type="ARBA" id="ARBA00022475"/>
    </source>
</evidence>
<evidence type="ECO:0000256" key="6">
    <source>
        <dbReference type="ARBA" id="ARBA00022989"/>
    </source>
</evidence>
<dbReference type="PANTHER" id="PTHR30472:SF68">
    <property type="entry name" value="FERRICHROME TRANSPORT SYSTEM PERMEASE PROTEIN FHUB"/>
    <property type="match status" value="1"/>
</dbReference>
<evidence type="ECO:0000256" key="8">
    <source>
        <dbReference type="SAM" id="Phobius"/>
    </source>
</evidence>
<evidence type="ECO:0000313" key="9">
    <source>
        <dbReference type="EMBL" id="MBM7838851.1"/>
    </source>
</evidence>
<evidence type="ECO:0000256" key="2">
    <source>
        <dbReference type="ARBA" id="ARBA00007935"/>
    </source>
</evidence>
<feature type="transmembrane region" description="Helical" evidence="8">
    <location>
        <begin position="120"/>
        <end position="140"/>
    </location>
</feature>
<keyword evidence="4" id="KW-1003">Cell membrane</keyword>
<dbReference type="Proteomes" id="UP001179280">
    <property type="component" value="Unassembled WGS sequence"/>
</dbReference>
<dbReference type="SUPFAM" id="SSF81345">
    <property type="entry name" value="ABC transporter involved in vitamin B12 uptake, BtuC"/>
    <property type="match status" value="1"/>
</dbReference>
<evidence type="ECO:0000256" key="1">
    <source>
        <dbReference type="ARBA" id="ARBA00004651"/>
    </source>
</evidence>
<name>A0ABS2STM8_9BACI</name>
<dbReference type="CDD" id="cd06550">
    <property type="entry name" value="TM_ABC_iron-siderophores_like"/>
    <property type="match status" value="1"/>
</dbReference>
<keyword evidence="5 8" id="KW-0812">Transmembrane</keyword>
<dbReference type="Gene3D" id="1.10.3470.10">
    <property type="entry name" value="ABC transporter involved in vitamin B12 uptake, BtuC"/>
    <property type="match status" value="1"/>
</dbReference>
<dbReference type="PANTHER" id="PTHR30472">
    <property type="entry name" value="FERRIC ENTEROBACTIN TRANSPORT SYSTEM PERMEASE PROTEIN"/>
    <property type="match status" value="1"/>
</dbReference>
<feature type="transmembrane region" description="Helical" evidence="8">
    <location>
        <begin position="96"/>
        <end position="114"/>
    </location>
</feature>
<accession>A0ABS2STM8</accession>
<evidence type="ECO:0000256" key="5">
    <source>
        <dbReference type="ARBA" id="ARBA00022692"/>
    </source>
</evidence>